<name>A0A1G7WSQ0_9FLAO</name>
<gene>
    <name evidence="2" type="ORF">SAMN04488062_10213</name>
</gene>
<dbReference type="Pfam" id="PF03432">
    <property type="entry name" value="Relaxase"/>
    <property type="match status" value="1"/>
</dbReference>
<dbReference type="EMBL" id="FNDB01000002">
    <property type="protein sequence ID" value="SDG74938.1"/>
    <property type="molecule type" value="Genomic_DNA"/>
</dbReference>
<keyword evidence="3" id="KW-1185">Reference proteome</keyword>
<dbReference type="InterPro" id="IPR005094">
    <property type="entry name" value="Endonuclease_MobA/VirD2"/>
</dbReference>
<dbReference type="OrthoDB" id="915634at2"/>
<organism evidence="2 3">
    <name type="scientific">Flavobacterium omnivorum</name>
    <dbReference type="NCBI Taxonomy" id="178355"/>
    <lineage>
        <taxon>Bacteria</taxon>
        <taxon>Pseudomonadati</taxon>
        <taxon>Bacteroidota</taxon>
        <taxon>Flavobacteriia</taxon>
        <taxon>Flavobacteriales</taxon>
        <taxon>Flavobacteriaceae</taxon>
        <taxon>Flavobacterium</taxon>
    </lineage>
</organism>
<evidence type="ECO:0000313" key="3">
    <source>
        <dbReference type="Proteomes" id="UP000199274"/>
    </source>
</evidence>
<sequence>MVAIIKTGHSIHKVFYYNENKVKEDVAECIGAGNYPIDVDKMSGTIKLNRFLKQLELNENVKRNSVHISLNFHRSENHSKEKLMAIADTYMEKIGFGEQPYLIYQHHDSGHPHLHLVSINVERDGKRIDMQNIGRNRSELARKEIEELFGLVKAQGRINNQDFELHPIISGKVHYGRNESKKAIANVLAQVLSSYKYTSLPELNAVLQQYNVLADRGNENSRMFKTKGLMYRILDENGKLIGVPIKASLFYNKPTLKFLEGKFASNTIGQISDMRRVKNAIDMAFLRTKISLTEMVQLLEKDGINTVFRKNAEGLLYGITYVDHATKCVFNGSKLGKQYSAKAIQERCESISLVGQKMGSSDSEKSQGIISQTTHSKINTTSFGDDFQNTKSVGSDSVMGQLLDMLTQSEQAANYVPYQLKGKKKKRRGQSNNQ</sequence>
<evidence type="ECO:0000313" key="2">
    <source>
        <dbReference type="EMBL" id="SDG74938.1"/>
    </source>
</evidence>
<protein>
    <submittedName>
        <fullName evidence="2">Relaxase/Mobilisation nuclease domain-containing protein</fullName>
    </submittedName>
</protein>
<evidence type="ECO:0000259" key="1">
    <source>
        <dbReference type="Pfam" id="PF03432"/>
    </source>
</evidence>
<dbReference type="Proteomes" id="UP000199274">
    <property type="component" value="Unassembled WGS sequence"/>
</dbReference>
<feature type="domain" description="MobA/VirD2-like nuclease" evidence="1">
    <location>
        <begin position="17"/>
        <end position="151"/>
    </location>
</feature>
<accession>A0A1G7WSQ0</accession>
<reference evidence="3" key="1">
    <citation type="submission" date="2016-10" db="EMBL/GenBank/DDBJ databases">
        <authorList>
            <person name="Varghese N."/>
            <person name="Submissions S."/>
        </authorList>
    </citation>
    <scope>NUCLEOTIDE SEQUENCE [LARGE SCALE GENOMIC DNA]</scope>
    <source>
        <strain evidence="3">CGMCC 1.2747</strain>
    </source>
</reference>
<dbReference type="RefSeq" id="WP_091255382.1">
    <property type="nucleotide sequence ID" value="NZ_FNDB01000002.1"/>
</dbReference>
<dbReference type="AlphaFoldDB" id="A0A1G7WSQ0"/>
<dbReference type="STRING" id="178355.SAMN04488062_10213"/>
<proteinExistence type="predicted"/>